<name>T1GGW5_MEGSC</name>
<dbReference type="Proteomes" id="UP000015102">
    <property type="component" value="Unassembled WGS sequence"/>
</dbReference>
<sequence length="136" mass="16083">MVQVKLYRSRTTGLKPTKLAVLKEKSSHSCTALSWYDTNDFFNLVPYHAIKLLVVPKNHFRSSKSFDLRRFSQVFFDPRRIHDDSWIYLDKETLLSLHSYLSRVDQLCLEAYTIDTVRNCTFIHSFTFRSKIKSII</sequence>
<dbReference type="HOGENOM" id="CLU_1877775_0_0_1"/>
<evidence type="ECO:0000313" key="1">
    <source>
        <dbReference type="EnsemblMetazoa" id="MESCA002646-PA"/>
    </source>
</evidence>
<reference evidence="2" key="1">
    <citation type="submission" date="2013-02" db="EMBL/GenBank/DDBJ databases">
        <authorList>
            <person name="Hughes D."/>
        </authorList>
    </citation>
    <scope>NUCLEOTIDE SEQUENCE</scope>
    <source>
        <strain>Durham</strain>
        <strain evidence="2">NC isolate 2 -- Noor lab</strain>
    </source>
</reference>
<dbReference type="AlphaFoldDB" id="T1GGW5"/>
<dbReference type="EMBL" id="CAQQ02092426">
    <property type="status" value="NOT_ANNOTATED_CDS"/>
    <property type="molecule type" value="Genomic_DNA"/>
</dbReference>
<keyword evidence="2" id="KW-1185">Reference proteome</keyword>
<dbReference type="EnsemblMetazoa" id="MESCA002646-RA">
    <property type="protein sequence ID" value="MESCA002646-PA"/>
    <property type="gene ID" value="MESCA002646"/>
</dbReference>
<organism evidence="1 2">
    <name type="scientific">Megaselia scalaris</name>
    <name type="common">Humpbacked fly</name>
    <name type="synonym">Phora scalaris</name>
    <dbReference type="NCBI Taxonomy" id="36166"/>
    <lineage>
        <taxon>Eukaryota</taxon>
        <taxon>Metazoa</taxon>
        <taxon>Ecdysozoa</taxon>
        <taxon>Arthropoda</taxon>
        <taxon>Hexapoda</taxon>
        <taxon>Insecta</taxon>
        <taxon>Pterygota</taxon>
        <taxon>Neoptera</taxon>
        <taxon>Endopterygota</taxon>
        <taxon>Diptera</taxon>
        <taxon>Brachycera</taxon>
        <taxon>Muscomorpha</taxon>
        <taxon>Platypezoidea</taxon>
        <taxon>Phoridae</taxon>
        <taxon>Megaseliini</taxon>
        <taxon>Megaselia</taxon>
    </lineage>
</organism>
<proteinExistence type="predicted"/>
<protein>
    <submittedName>
        <fullName evidence="1">Uncharacterized protein</fullName>
    </submittedName>
</protein>
<accession>T1GGW5</accession>
<reference evidence="1" key="2">
    <citation type="submission" date="2015-06" db="UniProtKB">
        <authorList>
            <consortium name="EnsemblMetazoa"/>
        </authorList>
    </citation>
    <scope>IDENTIFICATION</scope>
</reference>
<evidence type="ECO:0000313" key="2">
    <source>
        <dbReference type="Proteomes" id="UP000015102"/>
    </source>
</evidence>
<dbReference type="EMBL" id="CAQQ02092427">
    <property type="status" value="NOT_ANNOTATED_CDS"/>
    <property type="molecule type" value="Genomic_DNA"/>
</dbReference>